<dbReference type="CDD" id="cd06261">
    <property type="entry name" value="TM_PBP2"/>
    <property type="match status" value="1"/>
</dbReference>
<dbReference type="Proteomes" id="UP001597168">
    <property type="component" value="Unassembled WGS sequence"/>
</dbReference>
<protein>
    <submittedName>
        <fullName evidence="9">Carbohydrate ABC transporter permease</fullName>
    </submittedName>
</protein>
<evidence type="ECO:0000256" key="3">
    <source>
        <dbReference type="ARBA" id="ARBA00022475"/>
    </source>
</evidence>
<feature type="transmembrane region" description="Helical" evidence="7">
    <location>
        <begin position="69"/>
        <end position="93"/>
    </location>
</feature>
<keyword evidence="2 7" id="KW-0813">Transport</keyword>
<dbReference type="PANTHER" id="PTHR43744">
    <property type="entry name" value="ABC TRANSPORTER PERMEASE PROTEIN MG189-RELATED-RELATED"/>
    <property type="match status" value="1"/>
</dbReference>
<dbReference type="SUPFAM" id="SSF161098">
    <property type="entry name" value="MetI-like"/>
    <property type="match status" value="1"/>
</dbReference>
<keyword evidence="3" id="KW-1003">Cell membrane</keyword>
<dbReference type="PROSITE" id="PS50928">
    <property type="entry name" value="ABC_TM1"/>
    <property type="match status" value="1"/>
</dbReference>
<comment type="similarity">
    <text evidence="7">Belongs to the binding-protein-dependent transport system permease family.</text>
</comment>
<comment type="subcellular location">
    <subcellularLocation>
        <location evidence="1 7">Cell membrane</location>
        <topology evidence="1 7">Multi-pass membrane protein</topology>
    </subcellularLocation>
</comment>
<keyword evidence="4 7" id="KW-0812">Transmembrane</keyword>
<keyword evidence="5 7" id="KW-1133">Transmembrane helix</keyword>
<feature type="transmembrane region" description="Helical" evidence="7">
    <location>
        <begin position="186"/>
        <end position="207"/>
    </location>
</feature>
<comment type="caution">
    <text evidence="9">The sequence shown here is derived from an EMBL/GenBank/DDBJ whole genome shotgun (WGS) entry which is preliminary data.</text>
</comment>
<keyword evidence="6 7" id="KW-0472">Membrane</keyword>
<dbReference type="InterPro" id="IPR035906">
    <property type="entry name" value="MetI-like_sf"/>
</dbReference>
<dbReference type="InterPro" id="IPR000515">
    <property type="entry name" value="MetI-like"/>
</dbReference>
<evidence type="ECO:0000313" key="9">
    <source>
        <dbReference type="EMBL" id="MFD1146530.1"/>
    </source>
</evidence>
<feature type="transmembrane region" description="Helical" evidence="7">
    <location>
        <begin position="105"/>
        <end position="132"/>
    </location>
</feature>
<evidence type="ECO:0000256" key="4">
    <source>
        <dbReference type="ARBA" id="ARBA00022692"/>
    </source>
</evidence>
<evidence type="ECO:0000259" key="8">
    <source>
        <dbReference type="PROSITE" id="PS50928"/>
    </source>
</evidence>
<dbReference type="Pfam" id="PF00528">
    <property type="entry name" value="BPD_transp_1"/>
    <property type="match status" value="1"/>
</dbReference>
<keyword evidence="10" id="KW-1185">Reference proteome</keyword>
<feature type="domain" description="ABC transmembrane type-1" evidence="8">
    <location>
        <begin position="70"/>
        <end position="263"/>
    </location>
</feature>
<evidence type="ECO:0000256" key="6">
    <source>
        <dbReference type="ARBA" id="ARBA00023136"/>
    </source>
</evidence>
<evidence type="ECO:0000256" key="7">
    <source>
        <dbReference type="RuleBase" id="RU363032"/>
    </source>
</evidence>
<gene>
    <name evidence="9" type="ORF">ACFQ3T_05285</name>
</gene>
<dbReference type="EMBL" id="JBHTLK010000014">
    <property type="protein sequence ID" value="MFD1146530.1"/>
    <property type="molecule type" value="Genomic_DNA"/>
</dbReference>
<sequence>MAERTNAMTHVRTTGFHVTGAALAVLFLLPMLWTLYASVDSRRATDDGEGWGLGNYERLADYGSGLGTYLFNTVVVSVVAVAVTVVTTTLGGYALARLRFPGHNLLFVVTLAILMVPYTTILVPLYILLGWIGLQNSLIGLGLVLAVFQLPFGLFMMRSSFEALPRELEEAALIDGCTIGGALWRVLLRGVLPGIVTVGLFSFLAAWNEFVAPLIFLTDGSKFTLPVALFNLQSGSLGSVDFEALQAGVVTSAIPCVVVFLLLQRHYVRGFTSGALKG</sequence>
<evidence type="ECO:0000256" key="2">
    <source>
        <dbReference type="ARBA" id="ARBA00022448"/>
    </source>
</evidence>
<name>A0ABW3QLJ6_9PSEU</name>
<evidence type="ECO:0000256" key="5">
    <source>
        <dbReference type="ARBA" id="ARBA00022989"/>
    </source>
</evidence>
<dbReference type="Gene3D" id="1.10.3720.10">
    <property type="entry name" value="MetI-like"/>
    <property type="match status" value="1"/>
</dbReference>
<accession>A0ABW3QLJ6</accession>
<organism evidence="9 10">
    <name type="scientific">Saccharothrix hoggarensis</name>
    <dbReference type="NCBI Taxonomy" id="913853"/>
    <lineage>
        <taxon>Bacteria</taxon>
        <taxon>Bacillati</taxon>
        <taxon>Actinomycetota</taxon>
        <taxon>Actinomycetes</taxon>
        <taxon>Pseudonocardiales</taxon>
        <taxon>Pseudonocardiaceae</taxon>
        <taxon>Saccharothrix</taxon>
    </lineage>
</organism>
<evidence type="ECO:0000256" key="1">
    <source>
        <dbReference type="ARBA" id="ARBA00004651"/>
    </source>
</evidence>
<dbReference type="PANTHER" id="PTHR43744:SF12">
    <property type="entry name" value="ABC TRANSPORTER PERMEASE PROTEIN MG189-RELATED"/>
    <property type="match status" value="1"/>
</dbReference>
<feature type="transmembrane region" description="Helical" evidence="7">
    <location>
        <begin position="138"/>
        <end position="157"/>
    </location>
</feature>
<reference evidence="10" key="1">
    <citation type="journal article" date="2019" name="Int. J. Syst. Evol. Microbiol.">
        <title>The Global Catalogue of Microorganisms (GCM) 10K type strain sequencing project: providing services to taxonomists for standard genome sequencing and annotation.</title>
        <authorList>
            <consortium name="The Broad Institute Genomics Platform"/>
            <consortium name="The Broad Institute Genome Sequencing Center for Infectious Disease"/>
            <person name="Wu L."/>
            <person name="Ma J."/>
        </authorList>
    </citation>
    <scope>NUCLEOTIDE SEQUENCE [LARGE SCALE GENOMIC DNA]</scope>
    <source>
        <strain evidence="10">CCUG 60214</strain>
    </source>
</reference>
<proteinExistence type="inferred from homology"/>
<feature type="transmembrane region" description="Helical" evidence="7">
    <location>
        <begin position="244"/>
        <end position="263"/>
    </location>
</feature>
<dbReference type="RefSeq" id="WP_380720432.1">
    <property type="nucleotide sequence ID" value="NZ_JBHTLK010000014.1"/>
</dbReference>
<evidence type="ECO:0000313" key="10">
    <source>
        <dbReference type="Proteomes" id="UP001597168"/>
    </source>
</evidence>